<organism evidence="1 2">
    <name type="scientific">Faucicola osloensis</name>
    <name type="common">Moraxella osloensis</name>
    <dbReference type="NCBI Taxonomy" id="34062"/>
    <lineage>
        <taxon>Bacteria</taxon>
        <taxon>Pseudomonadati</taxon>
        <taxon>Pseudomonadota</taxon>
        <taxon>Gammaproteobacteria</taxon>
        <taxon>Moraxellales</taxon>
        <taxon>Moraxellaceae</taxon>
        <taxon>Faucicola</taxon>
    </lineage>
</organism>
<accession>A0A2D2LXP7</accession>
<protein>
    <submittedName>
        <fullName evidence="1">Uncharacterized protein</fullName>
    </submittedName>
</protein>
<dbReference type="EMBL" id="CP024444">
    <property type="protein sequence ID" value="ATR79803.1"/>
    <property type="molecule type" value="Genomic_DNA"/>
</dbReference>
<keyword evidence="1" id="KW-0614">Plasmid</keyword>
<sequence>MTTANPTSTKGDSQTNIDLSFADGLVLCTDEYKISEQLLQHLKNEQAFYVLGLNDSLMNDGETTERGCIDINQIDSNMSTQIGVIGKTHALQKEQGNDIGLGVCGLYDNQDDELGMVMPSDALISLSVDEMKYLKTKMRSFLNDVMNVNSLDELLARQARIEAVSDFNYRDMRVSADFALPFNVVSNPDCNDRYGIIDFRWFGLGAIRYDFNFASKLEVRLAIEARDFVGKSYIDIFLPLKELGFMFDTPIIH</sequence>
<reference evidence="2" key="1">
    <citation type="submission" date="2017-10" db="EMBL/GenBank/DDBJ databases">
        <title>Complete genome sequence of Moraxella osloensis NP7 isolated from human skin.</title>
        <authorList>
            <person name="Lee K."/>
            <person name="Lim J.Y."/>
            <person name="Hwang I."/>
        </authorList>
    </citation>
    <scope>NUCLEOTIDE SEQUENCE [LARGE SCALE GENOMIC DNA]</scope>
    <source>
        <strain evidence="2">NP7</strain>
        <plasmid evidence="2">pnp7-1</plasmid>
    </source>
</reference>
<evidence type="ECO:0000313" key="1">
    <source>
        <dbReference type="EMBL" id="ATR79803.1"/>
    </source>
</evidence>
<geneLocation type="plasmid" evidence="2">
    <name>pnp7-1</name>
</geneLocation>
<evidence type="ECO:0000313" key="2">
    <source>
        <dbReference type="Proteomes" id="UP000229340"/>
    </source>
</evidence>
<gene>
    <name evidence="1" type="ORF">NP7_10590</name>
</gene>
<dbReference type="Proteomes" id="UP000229340">
    <property type="component" value="Plasmid pNP7-1"/>
</dbReference>
<dbReference type="RefSeq" id="WP_100271145.1">
    <property type="nucleotide sequence ID" value="NZ_CP024444.1"/>
</dbReference>
<proteinExistence type="predicted"/>
<name>A0A2D2LXP7_FAUOS</name>
<dbReference type="AlphaFoldDB" id="A0A2D2LXP7"/>